<sequence length="84" mass="9320">MIRRHDASSKTVLCFQRLCLQQCETAFRAPGSNTVFSVTSPKPANVLLWATTSRNAKPTGGALESLFIRFLAGVTDLCWSMKRE</sequence>
<name>A0AAD2D150_9STRA</name>
<reference evidence="1" key="1">
    <citation type="submission" date="2023-08" db="EMBL/GenBank/DDBJ databases">
        <authorList>
            <person name="Audoor S."/>
            <person name="Bilcke G."/>
        </authorList>
    </citation>
    <scope>NUCLEOTIDE SEQUENCE</scope>
</reference>
<keyword evidence="2" id="KW-1185">Reference proteome</keyword>
<evidence type="ECO:0000313" key="1">
    <source>
        <dbReference type="EMBL" id="CAJ1946126.1"/>
    </source>
</evidence>
<dbReference type="EMBL" id="CAKOGP040001602">
    <property type="protein sequence ID" value="CAJ1946126.1"/>
    <property type="molecule type" value="Genomic_DNA"/>
</dbReference>
<organism evidence="1 2">
    <name type="scientific">Cylindrotheca closterium</name>
    <dbReference type="NCBI Taxonomy" id="2856"/>
    <lineage>
        <taxon>Eukaryota</taxon>
        <taxon>Sar</taxon>
        <taxon>Stramenopiles</taxon>
        <taxon>Ochrophyta</taxon>
        <taxon>Bacillariophyta</taxon>
        <taxon>Bacillariophyceae</taxon>
        <taxon>Bacillariophycidae</taxon>
        <taxon>Bacillariales</taxon>
        <taxon>Bacillariaceae</taxon>
        <taxon>Cylindrotheca</taxon>
    </lineage>
</organism>
<dbReference type="AlphaFoldDB" id="A0AAD2D150"/>
<comment type="caution">
    <text evidence="1">The sequence shown here is derived from an EMBL/GenBank/DDBJ whole genome shotgun (WGS) entry which is preliminary data.</text>
</comment>
<evidence type="ECO:0000313" key="2">
    <source>
        <dbReference type="Proteomes" id="UP001295423"/>
    </source>
</evidence>
<protein>
    <submittedName>
        <fullName evidence="1">Uncharacterized protein</fullName>
    </submittedName>
</protein>
<proteinExistence type="predicted"/>
<dbReference type="Proteomes" id="UP001295423">
    <property type="component" value="Unassembled WGS sequence"/>
</dbReference>
<accession>A0AAD2D150</accession>
<gene>
    <name evidence="1" type="ORF">CYCCA115_LOCUS10267</name>
</gene>